<name>A0A1U8N530_GOSHI</name>
<organism evidence="2 3">
    <name type="scientific">Gossypium hirsutum</name>
    <name type="common">Upland cotton</name>
    <name type="synonym">Gossypium mexicanum</name>
    <dbReference type="NCBI Taxonomy" id="3635"/>
    <lineage>
        <taxon>Eukaryota</taxon>
        <taxon>Viridiplantae</taxon>
        <taxon>Streptophyta</taxon>
        <taxon>Embryophyta</taxon>
        <taxon>Tracheophyta</taxon>
        <taxon>Spermatophyta</taxon>
        <taxon>Magnoliopsida</taxon>
        <taxon>eudicotyledons</taxon>
        <taxon>Gunneridae</taxon>
        <taxon>Pentapetalae</taxon>
        <taxon>rosids</taxon>
        <taxon>malvids</taxon>
        <taxon>Malvales</taxon>
        <taxon>Malvaceae</taxon>
        <taxon>Malvoideae</taxon>
        <taxon>Gossypium</taxon>
    </lineage>
</organism>
<evidence type="ECO:0000313" key="3">
    <source>
        <dbReference type="RefSeq" id="XP_016734222.1"/>
    </source>
</evidence>
<dbReference type="InterPro" id="IPR043502">
    <property type="entry name" value="DNA/RNA_pol_sf"/>
</dbReference>
<keyword evidence="2" id="KW-1185">Reference proteome</keyword>
<reference evidence="2" key="1">
    <citation type="journal article" date="2020" name="Nat. Genet.">
        <title>Genomic diversifications of five Gossypium allopolyploid species and their impact on cotton improvement.</title>
        <authorList>
            <person name="Chen Z.J."/>
            <person name="Sreedasyam A."/>
            <person name="Ando A."/>
            <person name="Song Q."/>
            <person name="De Santiago L.M."/>
            <person name="Hulse-Kemp A.M."/>
            <person name="Ding M."/>
            <person name="Ye W."/>
            <person name="Kirkbride R.C."/>
            <person name="Jenkins J."/>
            <person name="Plott C."/>
            <person name="Lovell J."/>
            <person name="Lin Y.M."/>
            <person name="Vaughn R."/>
            <person name="Liu B."/>
            <person name="Simpson S."/>
            <person name="Scheffler B.E."/>
            <person name="Wen L."/>
            <person name="Saski C.A."/>
            <person name="Grover C.E."/>
            <person name="Hu G."/>
            <person name="Conover J.L."/>
            <person name="Carlson J.W."/>
            <person name="Shu S."/>
            <person name="Boston L.B."/>
            <person name="Williams M."/>
            <person name="Peterson D.G."/>
            <person name="McGee K."/>
            <person name="Jones D.C."/>
            <person name="Wendel J.F."/>
            <person name="Stelly D.M."/>
            <person name="Grimwood J."/>
            <person name="Schmutz J."/>
        </authorList>
    </citation>
    <scope>NUCLEOTIDE SEQUENCE [LARGE SCALE GENOMIC DNA]</scope>
    <source>
        <strain evidence="2">cv. TM-1</strain>
    </source>
</reference>
<evidence type="ECO:0000256" key="1">
    <source>
        <dbReference type="SAM" id="MobiDB-lite"/>
    </source>
</evidence>
<feature type="region of interest" description="Disordered" evidence="1">
    <location>
        <begin position="1"/>
        <end position="20"/>
    </location>
</feature>
<dbReference type="KEGG" id="ghi:107944898"/>
<dbReference type="SUPFAM" id="SSF56672">
    <property type="entry name" value="DNA/RNA polymerases"/>
    <property type="match status" value="1"/>
</dbReference>
<feature type="compositionally biased region" description="Polar residues" evidence="1">
    <location>
        <begin position="1"/>
        <end position="16"/>
    </location>
</feature>
<gene>
    <name evidence="3" type="primary">LOC107944898</name>
</gene>
<dbReference type="GeneID" id="107944898"/>
<dbReference type="OrthoDB" id="1163908at2759"/>
<dbReference type="AlphaFoldDB" id="A0A1U8N530"/>
<dbReference type="RefSeq" id="XP_016734222.1">
    <property type="nucleotide sequence ID" value="XM_016878733.1"/>
</dbReference>
<dbReference type="CDD" id="cd09272">
    <property type="entry name" value="RNase_HI_RT_Ty1"/>
    <property type="match status" value="1"/>
</dbReference>
<proteinExistence type="predicted"/>
<dbReference type="PaxDb" id="3635-A0A1U8N530"/>
<dbReference type="Proteomes" id="UP000818029">
    <property type="component" value="Chromosome A03"/>
</dbReference>
<protein>
    <submittedName>
        <fullName evidence="3">Secreted RxLR effector protein 161-like</fullName>
    </submittedName>
</protein>
<dbReference type="PANTHER" id="PTHR11439:SF455">
    <property type="entry name" value="RLK (RECEPTOR-LIKE PROTEIN KINASE) 8, PUTATIVE-RELATED"/>
    <property type="match status" value="1"/>
</dbReference>
<reference evidence="3" key="2">
    <citation type="submission" date="2025-08" db="UniProtKB">
        <authorList>
            <consortium name="RefSeq"/>
        </authorList>
    </citation>
    <scope>IDENTIFICATION</scope>
</reference>
<evidence type="ECO:0000313" key="2">
    <source>
        <dbReference type="Proteomes" id="UP000818029"/>
    </source>
</evidence>
<accession>A0A1U8N530</accession>
<sequence length="229" mass="25598">MEKSKPSSTPMMTSCKLSAHEGTPVEDERLFRSVVGALQYVVITRPDIAFLVNKACQFMHRPLDTHYKAVKRVLRYLRGTLDFGLYFTPTLKLLLERYSDTSWASDADNRRSTSGFCVFLGGNPISWSSRKQSVVSRSTAEAEYKSLAQVTAELVWVKSLLSELGVPVTHKALLRERVVSGSFQVGHISGQDQVADILTKPLSVGLFDRFRNKLRVLSKEEESLPGGRS</sequence>
<dbReference type="PANTHER" id="PTHR11439">
    <property type="entry name" value="GAG-POL-RELATED RETROTRANSPOSON"/>
    <property type="match status" value="1"/>
</dbReference>
<dbReference type="STRING" id="3635.A0A1U8N530"/>